<dbReference type="Gene3D" id="3.30.430.20">
    <property type="entry name" value="Gnk2 domain, C-X8-C-X2-C motif"/>
    <property type="match status" value="1"/>
</dbReference>
<dbReference type="PANTHER" id="PTHR32099:SF42">
    <property type="entry name" value="CYSTEINE-RICH RECEPTOR-LIKE PROTEIN KINASE 9-RELATED"/>
    <property type="match status" value="1"/>
</dbReference>
<organism evidence="5 6">
    <name type="scientific">Durio zibethinus</name>
    <name type="common">Durian</name>
    <dbReference type="NCBI Taxonomy" id="66656"/>
    <lineage>
        <taxon>Eukaryota</taxon>
        <taxon>Viridiplantae</taxon>
        <taxon>Streptophyta</taxon>
        <taxon>Embryophyta</taxon>
        <taxon>Tracheophyta</taxon>
        <taxon>Spermatophyta</taxon>
        <taxon>Magnoliopsida</taxon>
        <taxon>eudicotyledons</taxon>
        <taxon>Gunneridae</taxon>
        <taxon>Pentapetalae</taxon>
        <taxon>rosids</taxon>
        <taxon>malvids</taxon>
        <taxon>Malvales</taxon>
        <taxon>Malvaceae</taxon>
        <taxon>Helicteroideae</taxon>
        <taxon>Durio</taxon>
    </lineage>
</organism>
<feature type="compositionally biased region" description="Polar residues" evidence="3">
    <location>
        <begin position="130"/>
        <end position="142"/>
    </location>
</feature>
<gene>
    <name evidence="6" type="primary">LOC111278248</name>
</gene>
<keyword evidence="2" id="KW-0677">Repeat</keyword>
<dbReference type="InterPro" id="IPR002902">
    <property type="entry name" value="GNK2"/>
</dbReference>
<dbReference type="PROSITE" id="PS51473">
    <property type="entry name" value="GNK2"/>
    <property type="match status" value="1"/>
</dbReference>
<dbReference type="OrthoDB" id="993408at2759"/>
<dbReference type="FunFam" id="3.30.430.20:FF:000002">
    <property type="entry name" value="Cysteine-rich receptor-like protein kinase 10"/>
    <property type="match status" value="1"/>
</dbReference>
<accession>A0A6P5WYJ9</accession>
<dbReference type="Proteomes" id="UP000515121">
    <property type="component" value="Unplaced"/>
</dbReference>
<dbReference type="KEGG" id="dzi:111278248"/>
<evidence type="ECO:0000313" key="6">
    <source>
        <dbReference type="RefSeq" id="XP_022720571.1"/>
    </source>
</evidence>
<proteinExistence type="predicted"/>
<feature type="domain" description="Gnk2-homologous" evidence="4">
    <location>
        <begin position="3"/>
        <end position="106"/>
    </location>
</feature>
<dbReference type="Pfam" id="PF01657">
    <property type="entry name" value="Stress-antifung"/>
    <property type="match status" value="1"/>
</dbReference>
<name>A0A6P5WYJ9_DURZI</name>
<dbReference type="RefSeq" id="XP_022720571.1">
    <property type="nucleotide sequence ID" value="XM_022864836.1"/>
</dbReference>
<dbReference type="PANTHER" id="PTHR32099">
    <property type="entry name" value="CYSTEINE-RICH REPEAT SECRETORY PROTEIN"/>
    <property type="match status" value="1"/>
</dbReference>
<keyword evidence="5" id="KW-1185">Reference proteome</keyword>
<evidence type="ECO:0000256" key="1">
    <source>
        <dbReference type="ARBA" id="ARBA00022729"/>
    </source>
</evidence>
<evidence type="ECO:0000259" key="4">
    <source>
        <dbReference type="PROSITE" id="PS51473"/>
    </source>
</evidence>
<sequence length="142" mass="15692">MQLTPAFAMYNDANITDLDKFEKNLAETFDNLTRMLSNVSNHMYATTEVNVSISMKLYGLVQCTPDLSVADCQSCLRSSILSLETGRQGGRFLRPSCSIRYEIYPFYGKPRDESTNTTIIKNPGVESEASLPSVNKTSGSNG</sequence>
<evidence type="ECO:0000256" key="3">
    <source>
        <dbReference type="SAM" id="MobiDB-lite"/>
    </source>
</evidence>
<reference evidence="6" key="1">
    <citation type="submission" date="2025-08" db="UniProtKB">
        <authorList>
            <consortium name="RefSeq"/>
        </authorList>
    </citation>
    <scope>IDENTIFICATION</scope>
    <source>
        <tissue evidence="6">Fruit stalk</tissue>
    </source>
</reference>
<evidence type="ECO:0000256" key="2">
    <source>
        <dbReference type="ARBA" id="ARBA00022737"/>
    </source>
</evidence>
<feature type="region of interest" description="Disordered" evidence="3">
    <location>
        <begin position="121"/>
        <end position="142"/>
    </location>
</feature>
<evidence type="ECO:0000313" key="5">
    <source>
        <dbReference type="Proteomes" id="UP000515121"/>
    </source>
</evidence>
<dbReference type="GeneID" id="111278248"/>
<dbReference type="AlphaFoldDB" id="A0A6P5WYJ9"/>
<keyword evidence="1" id="KW-0732">Signal</keyword>
<dbReference type="CDD" id="cd23509">
    <property type="entry name" value="Gnk2-like"/>
    <property type="match status" value="1"/>
</dbReference>
<protein>
    <submittedName>
        <fullName evidence="6">Cysteine-rich repeat secretory protein 38-like</fullName>
    </submittedName>
</protein>
<dbReference type="InterPro" id="IPR038408">
    <property type="entry name" value="GNK2_sf"/>
</dbReference>